<protein>
    <submittedName>
        <fullName evidence="1">Uncharacterized protein</fullName>
    </submittedName>
</protein>
<proteinExistence type="predicted"/>
<organism evidence="1 2">
    <name type="scientific">Aromatoleum aromaticum (strain DSM 19018 / LMG 30748 / EbN1)</name>
    <name type="common">Azoarcus sp. (strain EbN1)</name>
    <dbReference type="NCBI Taxonomy" id="76114"/>
    <lineage>
        <taxon>Bacteria</taxon>
        <taxon>Pseudomonadati</taxon>
        <taxon>Pseudomonadota</taxon>
        <taxon>Betaproteobacteria</taxon>
        <taxon>Rhodocyclales</taxon>
        <taxon>Rhodocyclaceae</taxon>
        <taxon>Aromatoleum</taxon>
    </lineage>
</organism>
<dbReference type="Proteomes" id="UP000006552">
    <property type="component" value="Chromosome"/>
</dbReference>
<evidence type="ECO:0000313" key="2">
    <source>
        <dbReference type="Proteomes" id="UP000006552"/>
    </source>
</evidence>
<gene>
    <name evidence="1" type="ORF">ebA6090</name>
</gene>
<evidence type="ECO:0000313" key="1">
    <source>
        <dbReference type="EMBL" id="CAI09601.1"/>
    </source>
</evidence>
<keyword evidence="2" id="KW-1185">Reference proteome</keyword>
<dbReference type="HOGENOM" id="CLU_3362887_0_0_4"/>
<name>Q5NZB3_AROAE</name>
<dbReference type="EMBL" id="CR555306">
    <property type="protein sequence ID" value="CAI09601.1"/>
    <property type="molecule type" value="Genomic_DNA"/>
</dbReference>
<dbReference type="STRING" id="76114.ebA6090"/>
<reference evidence="1 2" key="1">
    <citation type="journal article" date="2005" name="Arch. Microbiol.">
        <title>The genome sequence of an anaerobic aromatic-degrading denitrifying bacterium, strain EbN1.</title>
        <authorList>
            <person name="Rabus R."/>
            <person name="Kube M."/>
            <person name="Heider J."/>
            <person name="Beck A."/>
            <person name="Heitmann K."/>
            <person name="Widdel F."/>
            <person name="Reinhardt R."/>
        </authorList>
    </citation>
    <scope>NUCLEOTIDE SEQUENCE [LARGE SCALE GENOMIC DNA]</scope>
    <source>
        <strain evidence="1 2">EbN1</strain>
    </source>
</reference>
<accession>Q5NZB3</accession>
<sequence length="35" mass="3804">MIFCASFSHCAMVTSGVFTQPSNERQKVIASSILI</sequence>
<dbReference type="KEGG" id="eba:ebA6090"/>
<dbReference type="AlphaFoldDB" id="Q5NZB3"/>